<keyword evidence="2" id="KW-0472">Membrane</keyword>
<dbReference type="AlphaFoldDB" id="A0A1Q9DML1"/>
<dbReference type="EMBL" id="LSRX01000468">
    <property type="protein sequence ID" value="OLP96411.1"/>
    <property type="molecule type" value="Genomic_DNA"/>
</dbReference>
<organism evidence="3 4">
    <name type="scientific">Symbiodinium microadriaticum</name>
    <name type="common">Dinoflagellate</name>
    <name type="synonym">Zooxanthella microadriatica</name>
    <dbReference type="NCBI Taxonomy" id="2951"/>
    <lineage>
        <taxon>Eukaryota</taxon>
        <taxon>Sar</taxon>
        <taxon>Alveolata</taxon>
        <taxon>Dinophyceae</taxon>
        <taxon>Suessiales</taxon>
        <taxon>Symbiodiniaceae</taxon>
        <taxon>Symbiodinium</taxon>
    </lineage>
</organism>
<gene>
    <name evidence="3" type="ORF">AK812_SmicGene21374</name>
</gene>
<feature type="transmembrane region" description="Helical" evidence="2">
    <location>
        <begin position="50"/>
        <end position="66"/>
    </location>
</feature>
<evidence type="ECO:0000313" key="4">
    <source>
        <dbReference type="Proteomes" id="UP000186817"/>
    </source>
</evidence>
<proteinExistence type="predicted"/>
<accession>A0A1Q9DML1</accession>
<protein>
    <submittedName>
        <fullName evidence="3">Uncharacterized protein</fullName>
    </submittedName>
</protein>
<comment type="caution">
    <text evidence="3">The sequence shown here is derived from an EMBL/GenBank/DDBJ whole genome shotgun (WGS) entry which is preliminary data.</text>
</comment>
<name>A0A1Q9DML1_SYMMI</name>
<keyword evidence="4" id="KW-1185">Reference proteome</keyword>
<sequence length="92" mass="10319">MRGKGKRWGSGNNIISQWRNKERAAAAGKDGGSGGRWEQRSHRKNAHRRDGLLLLLVLLGGLPMPLQPEKEDAWPYHTLKQAKLALKRLDLG</sequence>
<evidence type="ECO:0000313" key="3">
    <source>
        <dbReference type="EMBL" id="OLP96411.1"/>
    </source>
</evidence>
<evidence type="ECO:0000256" key="2">
    <source>
        <dbReference type="SAM" id="Phobius"/>
    </source>
</evidence>
<feature type="region of interest" description="Disordered" evidence="1">
    <location>
        <begin position="19"/>
        <end position="46"/>
    </location>
</feature>
<keyword evidence="2" id="KW-1133">Transmembrane helix</keyword>
<keyword evidence="2" id="KW-0812">Transmembrane</keyword>
<evidence type="ECO:0000256" key="1">
    <source>
        <dbReference type="SAM" id="MobiDB-lite"/>
    </source>
</evidence>
<dbReference type="Proteomes" id="UP000186817">
    <property type="component" value="Unassembled WGS sequence"/>
</dbReference>
<reference evidence="3 4" key="1">
    <citation type="submission" date="2016-02" db="EMBL/GenBank/DDBJ databases">
        <title>Genome analysis of coral dinoflagellate symbionts highlights evolutionary adaptations to a symbiotic lifestyle.</title>
        <authorList>
            <person name="Aranda M."/>
            <person name="Li Y."/>
            <person name="Liew Y.J."/>
            <person name="Baumgarten S."/>
            <person name="Simakov O."/>
            <person name="Wilson M."/>
            <person name="Piel J."/>
            <person name="Ashoor H."/>
            <person name="Bougouffa S."/>
            <person name="Bajic V.B."/>
            <person name="Ryu T."/>
            <person name="Ravasi T."/>
            <person name="Bayer T."/>
            <person name="Micklem G."/>
            <person name="Kim H."/>
            <person name="Bhak J."/>
            <person name="Lajeunesse T.C."/>
            <person name="Voolstra C.R."/>
        </authorList>
    </citation>
    <scope>NUCLEOTIDE SEQUENCE [LARGE SCALE GENOMIC DNA]</scope>
    <source>
        <strain evidence="3 4">CCMP2467</strain>
    </source>
</reference>